<evidence type="ECO:0000313" key="1">
    <source>
        <dbReference type="EMBL" id="EIE79130.1"/>
    </source>
</evidence>
<dbReference type="InParanoid" id="I1BSF0"/>
<dbReference type="OrthoDB" id="4843387at2759"/>
<dbReference type="RefSeq" id="XP_067514526.1">
    <property type="nucleotide sequence ID" value="XM_067658425.1"/>
</dbReference>
<name>I1BSF0_RHIO9</name>
<sequence>MCGGDGAMVWGYFWGGGFGHLEMIDTGFVDQETYINTLANRFHP</sequence>
<dbReference type="VEuPathDB" id="FungiDB:RO3G_03835"/>
<dbReference type="Proteomes" id="UP000009138">
    <property type="component" value="Unassembled WGS sequence"/>
</dbReference>
<dbReference type="GeneID" id="93610806"/>
<keyword evidence="2" id="KW-1185">Reference proteome</keyword>
<accession>I1BSF0</accession>
<dbReference type="EMBL" id="CH476733">
    <property type="protein sequence ID" value="EIE79130.1"/>
    <property type="molecule type" value="Genomic_DNA"/>
</dbReference>
<reference evidence="1 2" key="1">
    <citation type="journal article" date="2009" name="PLoS Genet.">
        <title>Genomic analysis of the basal lineage fungus Rhizopus oryzae reveals a whole-genome duplication.</title>
        <authorList>
            <person name="Ma L.-J."/>
            <person name="Ibrahim A.S."/>
            <person name="Skory C."/>
            <person name="Grabherr M.G."/>
            <person name="Burger G."/>
            <person name="Butler M."/>
            <person name="Elias M."/>
            <person name="Idnurm A."/>
            <person name="Lang B.F."/>
            <person name="Sone T."/>
            <person name="Abe A."/>
            <person name="Calvo S.E."/>
            <person name="Corrochano L.M."/>
            <person name="Engels R."/>
            <person name="Fu J."/>
            <person name="Hansberg W."/>
            <person name="Kim J.-M."/>
            <person name="Kodira C.D."/>
            <person name="Koehrsen M.J."/>
            <person name="Liu B."/>
            <person name="Miranda-Saavedra D."/>
            <person name="O'Leary S."/>
            <person name="Ortiz-Castellanos L."/>
            <person name="Poulter R."/>
            <person name="Rodriguez-Romero J."/>
            <person name="Ruiz-Herrera J."/>
            <person name="Shen Y.-Q."/>
            <person name="Zeng Q."/>
            <person name="Galagan J."/>
            <person name="Birren B.W."/>
            <person name="Cuomo C.A."/>
            <person name="Wickes B.L."/>
        </authorList>
    </citation>
    <scope>NUCLEOTIDE SEQUENCE [LARGE SCALE GENOMIC DNA]</scope>
    <source>
        <strain evidence="2">RA 99-880 / ATCC MYA-4621 / FGSC 9543 / NRRL 43880</strain>
    </source>
</reference>
<dbReference type="AlphaFoldDB" id="I1BSF0"/>
<protein>
    <submittedName>
        <fullName evidence="1">Uncharacterized protein</fullName>
    </submittedName>
</protein>
<gene>
    <name evidence="1" type="ORF">RO3G_03835</name>
</gene>
<evidence type="ECO:0000313" key="2">
    <source>
        <dbReference type="Proteomes" id="UP000009138"/>
    </source>
</evidence>
<proteinExistence type="predicted"/>
<organism evidence="1 2">
    <name type="scientific">Rhizopus delemar (strain RA 99-880 / ATCC MYA-4621 / FGSC 9543 / NRRL 43880)</name>
    <name type="common">Mucormycosis agent</name>
    <name type="synonym">Rhizopus arrhizus var. delemar</name>
    <dbReference type="NCBI Taxonomy" id="246409"/>
    <lineage>
        <taxon>Eukaryota</taxon>
        <taxon>Fungi</taxon>
        <taxon>Fungi incertae sedis</taxon>
        <taxon>Mucoromycota</taxon>
        <taxon>Mucoromycotina</taxon>
        <taxon>Mucoromycetes</taxon>
        <taxon>Mucorales</taxon>
        <taxon>Mucorineae</taxon>
        <taxon>Rhizopodaceae</taxon>
        <taxon>Rhizopus</taxon>
    </lineage>
</organism>